<dbReference type="CDD" id="cd00096">
    <property type="entry name" value="Ig"/>
    <property type="match status" value="1"/>
</dbReference>
<dbReference type="GO" id="GO:0005886">
    <property type="term" value="C:plasma membrane"/>
    <property type="evidence" value="ECO:0007669"/>
    <property type="project" value="TreeGrafter"/>
</dbReference>
<evidence type="ECO:0000256" key="5">
    <source>
        <dbReference type="ARBA" id="ARBA00023319"/>
    </source>
</evidence>
<evidence type="ECO:0000256" key="8">
    <source>
        <dbReference type="SAM" id="SignalP"/>
    </source>
</evidence>
<dbReference type="SMART" id="SM00408">
    <property type="entry name" value="IGc2"/>
    <property type="match status" value="1"/>
</dbReference>
<keyword evidence="4" id="KW-0325">Glycoprotein</keyword>
<keyword evidence="7" id="KW-1133">Transmembrane helix</keyword>
<evidence type="ECO:0000313" key="10">
    <source>
        <dbReference type="EMBL" id="CAH3158840.1"/>
    </source>
</evidence>
<dbReference type="PROSITE" id="PS50835">
    <property type="entry name" value="IG_LIKE"/>
    <property type="match status" value="1"/>
</dbReference>
<evidence type="ECO:0000313" key="11">
    <source>
        <dbReference type="Proteomes" id="UP001159428"/>
    </source>
</evidence>
<dbReference type="InterPro" id="IPR003598">
    <property type="entry name" value="Ig_sub2"/>
</dbReference>
<dbReference type="InterPro" id="IPR036179">
    <property type="entry name" value="Ig-like_dom_sf"/>
</dbReference>
<dbReference type="PANTHER" id="PTHR11640:SF31">
    <property type="entry name" value="IRREGULAR CHIASM C-ROUGHEST PROTEIN-RELATED"/>
    <property type="match status" value="1"/>
</dbReference>
<dbReference type="GO" id="GO:0050839">
    <property type="term" value="F:cell adhesion molecule binding"/>
    <property type="evidence" value="ECO:0007669"/>
    <property type="project" value="TreeGrafter"/>
</dbReference>
<dbReference type="Gene3D" id="2.60.40.10">
    <property type="entry name" value="Immunoglobulins"/>
    <property type="match status" value="2"/>
</dbReference>
<accession>A0AAU9XXJ6</accession>
<proteinExistence type="predicted"/>
<dbReference type="InterPro" id="IPR003599">
    <property type="entry name" value="Ig_sub"/>
</dbReference>
<reference evidence="10 11" key="1">
    <citation type="submission" date="2022-05" db="EMBL/GenBank/DDBJ databases">
        <authorList>
            <consortium name="Genoscope - CEA"/>
            <person name="William W."/>
        </authorList>
    </citation>
    <scope>NUCLEOTIDE SEQUENCE [LARGE SCALE GENOMIC DNA]</scope>
</reference>
<dbReference type="EMBL" id="CALNXJ010000069">
    <property type="protein sequence ID" value="CAH3158840.1"/>
    <property type="molecule type" value="Genomic_DNA"/>
</dbReference>
<evidence type="ECO:0000259" key="9">
    <source>
        <dbReference type="PROSITE" id="PS50835"/>
    </source>
</evidence>
<gene>
    <name evidence="10" type="ORF">PMEA_00030715</name>
</gene>
<dbReference type="SMART" id="SM00409">
    <property type="entry name" value="IG"/>
    <property type="match status" value="2"/>
</dbReference>
<dbReference type="GO" id="GO:0005911">
    <property type="term" value="C:cell-cell junction"/>
    <property type="evidence" value="ECO:0007669"/>
    <property type="project" value="TreeGrafter"/>
</dbReference>
<keyword evidence="7" id="KW-0812">Transmembrane</keyword>
<dbReference type="Pfam" id="PF13895">
    <property type="entry name" value="Ig_2"/>
    <property type="match status" value="1"/>
</dbReference>
<dbReference type="InterPro" id="IPR013783">
    <property type="entry name" value="Ig-like_fold"/>
</dbReference>
<dbReference type="InterPro" id="IPR051275">
    <property type="entry name" value="Cell_adhesion_signaling"/>
</dbReference>
<protein>
    <recommendedName>
        <fullName evidence="9">Ig-like domain-containing protein</fullName>
    </recommendedName>
</protein>
<keyword evidence="11" id="KW-1185">Reference proteome</keyword>
<evidence type="ECO:0000256" key="7">
    <source>
        <dbReference type="SAM" id="Phobius"/>
    </source>
</evidence>
<dbReference type="PANTHER" id="PTHR11640">
    <property type="entry name" value="NEPHRIN"/>
    <property type="match status" value="1"/>
</dbReference>
<dbReference type="AlphaFoldDB" id="A0AAU9XXJ6"/>
<keyword evidence="8" id="KW-0732">Signal</keyword>
<sequence length="384" mass="42665">MEGSNTTWVLLFFLNCVILLEGFQWSYQQQANHVINVVAGSNVSLPCDYVLTPQEEQQADIFHLLTWSREQPYNSDEWAGLAINSTLIGSKVIYDHPQHIFISDRTLNVMNVAEEDHTRYQCSFRSSFFTSPSIIELNVQYKPTDTLLSSLVEPAQEGKLLVLTCTARANPSAEYKFYRNNNLISSSSTGVLTFVSVKKEDQGTYRCVPSNKLGDGPEATLTVTVEDKEEFPVWAYAAIGGSVLFVLLIASSIIVFCRSKKQNKKDKREMGSQNNISRQGTKRGSHIGSTLYGDQTNGGMEIGYPNGALSLNDVRMSREFGYMNGAISLTDVRMSREMPDVMKGAMSANDIRLAEDQRSTVGVAYPTRSVIQLIAAEGEVDSRI</sequence>
<keyword evidence="3" id="KW-1015">Disulfide bond</keyword>
<dbReference type="Proteomes" id="UP001159428">
    <property type="component" value="Unassembled WGS sequence"/>
</dbReference>
<keyword evidence="5" id="KW-0393">Immunoglobulin domain</keyword>
<comment type="caution">
    <text evidence="10">The sequence shown here is derived from an EMBL/GenBank/DDBJ whole genome shotgun (WGS) entry which is preliminary data.</text>
</comment>
<dbReference type="SUPFAM" id="SSF48726">
    <property type="entry name" value="Immunoglobulin"/>
    <property type="match status" value="2"/>
</dbReference>
<keyword evidence="2 7" id="KW-0472">Membrane</keyword>
<name>A0AAU9XXJ6_9CNID</name>
<dbReference type="GO" id="GO:0098609">
    <property type="term" value="P:cell-cell adhesion"/>
    <property type="evidence" value="ECO:0007669"/>
    <property type="project" value="TreeGrafter"/>
</dbReference>
<comment type="subcellular location">
    <subcellularLocation>
        <location evidence="1">Membrane</location>
        <topology evidence="1">Single-pass type I membrane protein</topology>
    </subcellularLocation>
</comment>
<feature type="signal peptide" evidence="8">
    <location>
        <begin position="1"/>
        <end position="22"/>
    </location>
</feature>
<evidence type="ECO:0000256" key="6">
    <source>
        <dbReference type="SAM" id="MobiDB-lite"/>
    </source>
</evidence>
<feature type="chain" id="PRO_5043897319" description="Ig-like domain-containing protein" evidence="8">
    <location>
        <begin position="23"/>
        <end position="384"/>
    </location>
</feature>
<evidence type="ECO:0000256" key="2">
    <source>
        <dbReference type="ARBA" id="ARBA00023136"/>
    </source>
</evidence>
<feature type="region of interest" description="Disordered" evidence="6">
    <location>
        <begin position="264"/>
        <end position="288"/>
    </location>
</feature>
<dbReference type="InterPro" id="IPR007110">
    <property type="entry name" value="Ig-like_dom"/>
</dbReference>
<evidence type="ECO:0000256" key="4">
    <source>
        <dbReference type="ARBA" id="ARBA00023180"/>
    </source>
</evidence>
<feature type="transmembrane region" description="Helical" evidence="7">
    <location>
        <begin position="233"/>
        <end position="257"/>
    </location>
</feature>
<evidence type="ECO:0000256" key="3">
    <source>
        <dbReference type="ARBA" id="ARBA00023157"/>
    </source>
</evidence>
<organism evidence="10 11">
    <name type="scientific">Pocillopora meandrina</name>
    <dbReference type="NCBI Taxonomy" id="46732"/>
    <lineage>
        <taxon>Eukaryota</taxon>
        <taxon>Metazoa</taxon>
        <taxon>Cnidaria</taxon>
        <taxon>Anthozoa</taxon>
        <taxon>Hexacorallia</taxon>
        <taxon>Scleractinia</taxon>
        <taxon>Astrocoeniina</taxon>
        <taxon>Pocilloporidae</taxon>
        <taxon>Pocillopora</taxon>
    </lineage>
</organism>
<feature type="domain" description="Ig-like" evidence="9">
    <location>
        <begin position="143"/>
        <end position="224"/>
    </location>
</feature>
<evidence type="ECO:0000256" key="1">
    <source>
        <dbReference type="ARBA" id="ARBA00004479"/>
    </source>
</evidence>